<gene>
    <name evidence="1" type="ORF">RI046_28060</name>
</gene>
<dbReference type="EMBL" id="JAVLSM010000026">
    <property type="protein sequence ID" value="MDR9839588.1"/>
    <property type="molecule type" value="Genomic_DNA"/>
</dbReference>
<evidence type="ECO:0000313" key="2">
    <source>
        <dbReference type="Proteomes" id="UP001246152"/>
    </source>
</evidence>
<sequence length="91" mass="10255">MHEQFDVPFAEQRTNKLKEKTVLIQQSIEGIKRSLAAKGSLNSGARYKMVFEAIVSELIARSDEILSAAYRASSVLRDMGVSEFLCKRDFV</sequence>
<organism evidence="1 2">
    <name type="scientific">Herbaspirillum huttiense</name>
    <dbReference type="NCBI Taxonomy" id="863372"/>
    <lineage>
        <taxon>Bacteria</taxon>
        <taxon>Pseudomonadati</taxon>
        <taxon>Pseudomonadota</taxon>
        <taxon>Betaproteobacteria</taxon>
        <taxon>Burkholderiales</taxon>
        <taxon>Oxalobacteraceae</taxon>
        <taxon>Herbaspirillum</taxon>
    </lineage>
</organism>
<evidence type="ECO:0000313" key="1">
    <source>
        <dbReference type="EMBL" id="MDR9839588.1"/>
    </source>
</evidence>
<proteinExistence type="predicted"/>
<comment type="caution">
    <text evidence="1">The sequence shown here is derived from an EMBL/GenBank/DDBJ whole genome shotgun (WGS) entry which is preliminary data.</text>
</comment>
<accession>A0AAJ2HCL5</accession>
<reference evidence="1" key="1">
    <citation type="submission" date="2023-04" db="EMBL/GenBank/DDBJ databases">
        <title>Description of first Herbaspirillum huttiense subsp. nephrolepsisexaltata and Herbaspirillum huttiense subsp. lycopersicon.</title>
        <authorList>
            <person name="Poudel M."/>
            <person name="Sharma A."/>
            <person name="Goss E."/>
            <person name="Tapia J.H."/>
            <person name="Harmon C.M."/>
            <person name="Jones J.B."/>
        </authorList>
    </citation>
    <scope>NUCLEOTIDE SEQUENCE</scope>
    <source>
        <strain evidence="1">G21-1742</strain>
    </source>
</reference>
<name>A0AAJ2HCL5_9BURK</name>
<dbReference type="Proteomes" id="UP001246152">
    <property type="component" value="Unassembled WGS sequence"/>
</dbReference>
<protein>
    <submittedName>
        <fullName evidence="1">Uncharacterized protein</fullName>
    </submittedName>
</protein>
<dbReference type="AlphaFoldDB" id="A0AAJ2HCL5"/>